<dbReference type="InterPro" id="IPR014756">
    <property type="entry name" value="Ig_E-set"/>
</dbReference>
<comment type="function">
    <text evidence="2">Non-catalytic subunit of AMP-activated protein kinase (AMPK), an energy sensor protein kinase that plays a key role in regulating cellular energy metabolism. In response to reduction of intracellular ATP levels, AMPK activates energy-producing pathways and inhibits energy-consuming processes: inhibits protein, carbohydrate and lipid biosynthesis, as well as cell growth and proliferation. AMPK acts via direct phosphorylation of metabolic enzymes, and by longer-term effects via phosphorylation of transcription regulators. Also acts as a regulator of cellular polarity by remodeling the actin cytoskeleton; probably by indirectly activating myosin. Beta non-catalytic subunit acts as a scaffold on which the AMPK complex assembles, via its C-terminus that bridges alpha (PRKAA1 or PRKAA2) and gamma subunits (PRKAG1, PRKAG2 or PRKAG3).</text>
</comment>
<dbReference type="InterPro" id="IPR037256">
    <property type="entry name" value="ASC_dom_sf"/>
</dbReference>
<dbReference type="InterPro" id="IPR013783">
    <property type="entry name" value="Ig-like_fold"/>
</dbReference>
<dbReference type="SMART" id="SM01010">
    <property type="entry name" value="AMPKBI"/>
    <property type="match status" value="1"/>
</dbReference>
<dbReference type="Proteomes" id="UP000663864">
    <property type="component" value="Unassembled WGS sequence"/>
</dbReference>
<dbReference type="GO" id="GO:0005634">
    <property type="term" value="C:nucleus"/>
    <property type="evidence" value="ECO:0007669"/>
    <property type="project" value="TreeGrafter"/>
</dbReference>
<dbReference type="SUPFAM" id="SSF160219">
    <property type="entry name" value="AMPKBI-like"/>
    <property type="match status" value="1"/>
</dbReference>
<dbReference type="Pfam" id="PF04739">
    <property type="entry name" value="AMPKBI"/>
    <property type="match status" value="1"/>
</dbReference>
<dbReference type="PANTHER" id="PTHR10343">
    <property type="entry name" value="5'-AMP-ACTIVATED PROTEIN KINASE , BETA SUBUNIT"/>
    <property type="match status" value="1"/>
</dbReference>
<evidence type="ECO:0000313" key="4">
    <source>
        <dbReference type="EMBL" id="CAF1128662.1"/>
    </source>
</evidence>
<accession>A0A814R4Q2</accession>
<dbReference type="GO" id="GO:0019901">
    <property type="term" value="F:protein kinase binding"/>
    <property type="evidence" value="ECO:0007669"/>
    <property type="project" value="TreeGrafter"/>
</dbReference>
<evidence type="ECO:0000256" key="2">
    <source>
        <dbReference type="ARBA" id="ARBA00025180"/>
    </source>
</evidence>
<dbReference type="AlphaFoldDB" id="A0A814R4Q2"/>
<evidence type="ECO:0000313" key="6">
    <source>
        <dbReference type="Proteomes" id="UP000663864"/>
    </source>
</evidence>
<comment type="caution">
    <text evidence="4">The sequence shown here is derived from an EMBL/GenBank/DDBJ whole genome shotgun (WGS) entry which is preliminary data.</text>
</comment>
<comment type="similarity">
    <text evidence="1">Belongs to the 5'-AMP-activated protein kinase beta subunit family.</text>
</comment>
<reference evidence="4" key="1">
    <citation type="submission" date="2021-02" db="EMBL/GenBank/DDBJ databases">
        <authorList>
            <person name="Nowell W R."/>
        </authorList>
    </citation>
    <scope>NUCLEOTIDE SEQUENCE</scope>
</reference>
<dbReference type="PANTHER" id="PTHR10343:SF92">
    <property type="entry name" value="5'-AMP-ACTIVATED PROTEIN KINASE SUBUNIT BETA-2"/>
    <property type="match status" value="1"/>
</dbReference>
<evidence type="ECO:0000259" key="3">
    <source>
        <dbReference type="SMART" id="SM01010"/>
    </source>
</evidence>
<dbReference type="Gene3D" id="2.60.40.10">
    <property type="entry name" value="Immunoglobulins"/>
    <property type="match status" value="1"/>
</dbReference>
<evidence type="ECO:0000256" key="1">
    <source>
        <dbReference type="ARBA" id="ARBA00010926"/>
    </source>
</evidence>
<dbReference type="GO" id="GO:0031588">
    <property type="term" value="C:nucleotide-activated protein kinase complex"/>
    <property type="evidence" value="ECO:0007669"/>
    <property type="project" value="TreeGrafter"/>
</dbReference>
<dbReference type="GO" id="GO:0007165">
    <property type="term" value="P:signal transduction"/>
    <property type="evidence" value="ECO:0007669"/>
    <property type="project" value="TreeGrafter"/>
</dbReference>
<dbReference type="InterPro" id="IPR006828">
    <property type="entry name" value="ASC_dom"/>
</dbReference>
<dbReference type="Gene3D" id="6.20.250.60">
    <property type="match status" value="1"/>
</dbReference>
<name>A0A814R4Q2_9BILA</name>
<evidence type="ECO:0000313" key="5">
    <source>
        <dbReference type="EMBL" id="CAF3710123.1"/>
    </source>
</evidence>
<proteinExistence type="inferred from homology"/>
<dbReference type="EMBL" id="CAJOBD010000716">
    <property type="protein sequence ID" value="CAF3710123.1"/>
    <property type="molecule type" value="Genomic_DNA"/>
</dbReference>
<dbReference type="SUPFAM" id="SSF81296">
    <property type="entry name" value="E set domains"/>
    <property type="match status" value="1"/>
</dbReference>
<dbReference type="EMBL" id="CAJNOT010001014">
    <property type="protein sequence ID" value="CAF1128662.1"/>
    <property type="molecule type" value="Genomic_DNA"/>
</dbReference>
<dbReference type="InterPro" id="IPR032640">
    <property type="entry name" value="AMPK1_CBM"/>
</dbReference>
<dbReference type="Proteomes" id="UP000663836">
    <property type="component" value="Unassembled WGS sequence"/>
</dbReference>
<dbReference type="InterPro" id="IPR050827">
    <property type="entry name" value="CRP1_MDG1_kinase"/>
</dbReference>
<dbReference type="Pfam" id="PF16561">
    <property type="entry name" value="AMPK1_CBM"/>
    <property type="match status" value="1"/>
</dbReference>
<feature type="domain" description="Association with the SNF1 complex (ASC)" evidence="3">
    <location>
        <begin position="157"/>
        <end position="247"/>
    </location>
</feature>
<gene>
    <name evidence="5" type="ORF">JBS370_LOCUS10093</name>
    <name evidence="4" type="ORF">ZHD862_LOCUS19018</name>
</gene>
<dbReference type="GO" id="GO:0005737">
    <property type="term" value="C:cytoplasm"/>
    <property type="evidence" value="ECO:0007669"/>
    <property type="project" value="TreeGrafter"/>
</dbReference>
<organism evidence="4 6">
    <name type="scientific">Rotaria sordida</name>
    <dbReference type="NCBI Taxonomy" id="392033"/>
    <lineage>
        <taxon>Eukaryota</taxon>
        <taxon>Metazoa</taxon>
        <taxon>Spiralia</taxon>
        <taxon>Gnathifera</taxon>
        <taxon>Rotifera</taxon>
        <taxon>Eurotatoria</taxon>
        <taxon>Bdelloidea</taxon>
        <taxon>Philodinida</taxon>
        <taxon>Philodinidae</taxon>
        <taxon>Rotaria</taxon>
    </lineage>
</organism>
<sequence length="247" mass="28732">MGNHQTNSRRQHRLSECVGFNRHDSDDEHLVTIQQRERRISTKSAPPLDELNITMRPIDSTLITFSIPVLPFDAYASVAGTFTDWIEHKMTKSNGEFKIDMRIPYGSHYYRILVNGRTRFISNETIKCHTKFGRVHFIDVNANNQNVNNSLEQPILSLHKLNRWTQEINNQFIKSDQPPPPHIPPHLLNILLNQQLPDHCDPDILPEPNTVMLRHLYALSIQNGIMILSTIIRYKQKFVTICFYKPD</sequence>
<protein>
    <recommendedName>
        <fullName evidence="3">Association with the SNF1 complex (ASC) domain-containing protein</fullName>
    </recommendedName>
</protein>